<feature type="transmembrane region" description="Helical" evidence="17">
    <location>
        <begin position="158"/>
        <end position="176"/>
    </location>
</feature>
<evidence type="ECO:0000256" key="7">
    <source>
        <dbReference type="ARBA" id="ARBA00022989"/>
    </source>
</evidence>
<feature type="transmembrane region" description="Helical" evidence="17">
    <location>
        <begin position="272"/>
        <end position="293"/>
    </location>
</feature>
<evidence type="ECO:0000256" key="16">
    <source>
        <dbReference type="ARBA" id="ARBA00049966"/>
    </source>
</evidence>
<feature type="transmembrane region" description="Helical" evidence="17">
    <location>
        <begin position="305"/>
        <end position="329"/>
    </location>
</feature>
<evidence type="ECO:0000256" key="3">
    <source>
        <dbReference type="ARBA" id="ARBA00022679"/>
    </source>
</evidence>
<dbReference type="GO" id="GO:0008360">
    <property type="term" value="P:regulation of cell shape"/>
    <property type="evidence" value="ECO:0007669"/>
    <property type="project" value="UniProtKB-KW"/>
</dbReference>
<dbReference type="GO" id="GO:0015648">
    <property type="term" value="F:lipid-linked peptidoglycan transporter activity"/>
    <property type="evidence" value="ECO:0007669"/>
    <property type="project" value="TreeGrafter"/>
</dbReference>
<evidence type="ECO:0000256" key="12">
    <source>
        <dbReference type="ARBA" id="ARBA00041185"/>
    </source>
</evidence>
<comment type="catalytic activity">
    <reaction evidence="15">
        <text>[GlcNAc-(1-&gt;4)-Mur2Ac(oyl-L-Ala-gamma-D-Glu-L-Lys-D-Ala-D-Ala)](n)-di-trans,octa-cis-undecaprenyl diphosphate + beta-D-GlcNAc-(1-&gt;4)-Mur2Ac(oyl-L-Ala-gamma-D-Glu-L-Lys-D-Ala-D-Ala)-di-trans,octa-cis-undecaprenyl diphosphate = [GlcNAc-(1-&gt;4)-Mur2Ac(oyl-L-Ala-gamma-D-Glu-L-Lys-D-Ala-D-Ala)](n+1)-di-trans,octa-cis-undecaprenyl diphosphate + di-trans,octa-cis-undecaprenyl diphosphate + H(+)</text>
        <dbReference type="Rhea" id="RHEA:23708"/>
        <dbReference type="Rhea" id="RHEA-COMP:9602"/>
        <dbReference type="Rhea" id="RHEA-COMP:9603"/>
        <dbReference type="ChEBI" id="CHEBI:15378"/>
        <dbReference type="ChEBI" id="CHEBI:58405"/>
        <dbReference type="ChEBI" id="CHEBI:60033"/>
        <dbReference type="ChEBI" id="CHEBI:78435"/>
        <dbReference type="EC" id="2.4.99.28"/>
    </reaction>
</comment>
<evidence type="ECO:0000256" key="9">
    <source>
        <dbReference type="ARBA" id="ARBA00032370"/>
    </source>
</evidence>
<dbReference type="InterPro" id="IPR001182">
    <property type="entry name" value="FtsW/RodA"/>
</dbReference>
<evidence type="ECO:0000256" key="6">
    <source>
        <dbReference type="ARBA" id="ARBA00022984"/>
    </source>
</evidence>
<feature type="transmembrane region" description="Helical" evidence="17">
    <location>
        <begin position="43"/>
        <end position="60"/>
    </location>
</feature>
<dbReference type="GO" id="GO:0005886">
    <property type="term" value="C:plasma membrane"/>
    <property type="evidence" value="ECO:0007669"/>
    <property type="project" value="TreeGrafter"/>
</dbReference>
<dbReference type="GO" id="GO:0051301">
    <property type="term" value="P:cell division"/>
    <property type="evidence" value="ECO:0007669"/>
    <property type="project" value="InterPro"/>
</dbReference>
<dbReference type="Pfam" id="PF01098">
    <property type="entry name" value="FTSW_RODA_SPOVE"/>
    <property type="match status" value="1"/>
</dbReference>
<reference evidence="18 19" key="1">
    <citation type="journal article" date="2015" name="Genome Announc.">
        <title>Expanding the biotechnology potential of lactobacilli through comparative genomics of 213 strains and associated genera.</title>
        <authorList>
            <person name="Sun Z."/>
            <person name="Harris H.M."/>
            <person name="McCann A."/>
            <person name="Guo C."/>
            <person name="Argimon S."/>
            <person name="Zhang W."/>
            <person name="Yang X."/>
            <person name="Jeffery I.B."/>
            <person name="Cooney J.C."/>
            <person name="Kagawa T.F."/>
            <person name="Liu W."/>
            <person name="Song Y."/>
            <person name="Salvetti E."/>
            <person name="Wrobel A."/>
            <person name="Rasinkangas P."/>
            <person name="Parkhill J."/>
            <person name="Rea M.C."/>
            <person name="O'Sullivan O."/>
            <person name="Ritari J."/>
            <person name="Douillard F.P."/>
            <person name="Paul Ross R."/>
            <person name="Yang R."/>
            <person name="Briner A.E."/>
            <person name="Felis G.E."/>
            <person name="de Vos W.M."/>
            <person name="Barrangou R."/>
            <person name="Klaenhammer T.R."/>
            <person name="Caufield P.W."/>
            <person name="Cui Y."/>
            <person name="Zhang H."/>
            <person name="O'Toole P.W."/>
        </authorList>
    </citation>
    <scope>NUCLEOTIDE SEQUENCE [LARGE SCALE GENOMIC DNA]</scope>
    <source>
        <strain evidence="18 19">DSM 20593</strain>
    </source>
</reference>
<evidence type="ECO:0000256" key="4">
    <source>
        <dbReference type="ARBA" id="ARBA00022692"/>
    </source>
</evidence>
<evidence type="ECO:0000256" key="10">
    <source>
        <dbReference type="ARBA" id="ARBA00033270"/>
    </source>
</evidence>
<evidence type="ECO:0000256" key="1">
    <source>
        <dbReference type="ARBA" id="ARBA00004141"/>
    </source>
</evidence>
<feature type="transmembrane region" description="Helical" evidence="17">
    <location>
        <begin position="335"/>
        <end position="360"/>
    </location>
</feature>
<name>A0A0R2JGK7_9LACO</name>
<feature type="transmembrane region" description="Helical" evidence="17">
    <location>
        <begin position="7"/>
        <end position="31"/>
    </location>
</feature>
<sequence>MLYFDWWIMLVVIGLMAFGSVMSFSASAGITNVSPTSFLQKQLFFYGIALALMLMFFHLSRHWVKILGVFSWAFYLISMALMLLAVLFPPINGARGWIVLGPISIQPVEIYKVTIILWMSFAMTRKNHTLKDNFIHLGWIRIIMSTVLLYTYPDMGGIIITLGILFIIVLSSGAKARYAVGSLGAVLVIWWALIPAFEPWLEKFGYYMMQRFTAYLNPWKYAQTIGNQLINSYYAVSNGGLFGRGIGRSLQKTGNLPEPNTDFIMAVVSEELGAVAIMIVLAALLFVVWRLVYFAFQTGYMRFRLILVGTAAYIMLQIIVNLGGVIGILPITGVTFPFISVGGSSIISLGLALGLSLNVIKHIRYDKAQKLLQA</sequence>
<comment type="subcellular location">
    <subcellularLocation>
        <location evidence="1">Membrane</location>
        <topology evidence="1">Multi-pass membrane protein</topology>
    </subcellularLocation>
</comment>
<evidence type="ECO:0000256" key="11">
    <source>
        <dbReference type="ARBA" id="ARBA00038053"/>
    </source>
</evidence>
<evidence type="ECO:0000256" key="14">
    <source>
        <dbReference type="ARBA" id="ARBA00044770"/>
    </source>
</evidence>
<keyword evidence="2" id="KW-0328">Glycosyltransferase</keyword>
<evidence type="ECO:0000313" key="19">
    <source>
        <dbReference type="Proteomes" id="UP000051655"/>
    </source>
</evidence>
<dbReference type="GO" id="GO:0008955">
    <property type="term" value="F:peptidoglycan glycosyltransferase activity"/>
    <property type="evidence" value="ECO:0007669"/>
    <property type="project" value="UniProtKB-EC"/>
</dbReference>
<comment type="function">
    <text evidence="16">Peptidoglycan polymerase that is essential for cell division.</text>
</comment>
<accession>A0A0R2JGK7</accession>
<keyword evidence="5" id="KW-0133">Cell shape</keyword>
<evidence type="ECO:0000256" key="13">
    <source>
        <dbReference type="ARBA" id="ARBA00041418"/>
    </source>
</evidence>
<feature type="transmembrane region" description="Helical" evidence="17">
    <location>
        <begin position="183"/>
        <end position="201"/>
    </location>
</feature>
<evidence type="ECO:0000256" key="5">
    <source>
        <dbReference type="ARBA" id="ARBA00022960"/>
    </source>
</evidence>
<keyword evidence="19" id="KW-1185">Reference proteome</keyword>
<gene>
    <name evidence="18" type="ORF">IV73_GL000755</name>
</gene>
<dbReference type="EC" id="2.4.99.28" evidence="14"/>
<keyword evidence="8 17" id="KW-0472">Membrane</keyword>
<dbReference type="PANTHER" id="PTHR30474:SF2">
    <property type="entry name" value="PEPTIDOGLYCAN GLYCOSYLTRANSFERASE FTSW-RELATED"/>
    <property type="match status" value="1"/>
</dbReference>
<dbReference type="Proteomes" id="UP000051655">
    <property type="component" value="Unassembled WGS sequence"/>
</dbReference>
<feature type="transmembrane region" description="Helical" evidence="17">
    <location>
        <begin position="72"/>
        <end position="91"/>
    </location>
</feature>
<evidence type="ECO:0000313" key="18">
    <source>
        <dbReference type="EMBL" id="KRN74998.1"/>
    </source>
</evidence>
<proteinExistence type="inferred from homology"/>
<comment type="caution">
    <text evidence="18">The sequence shown here is derived from an EMBL/GenBank/DDBJ whole genome shotgun (WGS) entry which is preliminary data.</text>
</comment>
<evidence type="ECO:0000256" key="17">
    <source>
        <dbReference type="SAM" id="Phobius"/>
    </source>
</evidence>
<evidence type="ECO:0000256" key="2">
    <source>
        <dbReference type="ARBA" id="ARBA00022676"/>
    </source>
</evidence>
<dbReference type="GO" id="GO:0032153">
    <property type="term" value="C:cell division site"/>
    <property type="evidence" value="ECO:0007669"/>
    <property type="project" value="TreeGrafter"/>
</dbReference>
<dbReference type="GO" id="GO:0009252">
    <property type="term" value="P:peptidoglycan biosynthetic process"/>
    <property type="evidence" value="ECO:0007669"/>
    <property type="project" value="UniProtKB-KW"/>
</dbReference>
<feature type="transmembrane region" description="Helical" evidence="17">
    <location>
        <begin position="134"/>
        <end position="152"/>
    </location>
</feature>
<comment type="similarity">
    <text evidence="11">Belongs to the SEDS family. FtsW subfamily.</text>
</comment>
<keyword evidence="6" id="KW-0573">Peptidoglycan synthesis</keyword>
<dbReference type="PATRIC" id="fig|1616.3.peg.775"/>
<dbReference type="AlphaFoldDB" id="A0A0R2JGK7"/>
<keyword evidence="4 17" id="KW-0812">Transmembrane</keyword>
<keyword evidence="3" id="KW-0808">Transferase</keyword>
<dbReference type="PANTHER" id="PTHR30474">
    <property type="entry name" value="CELL CYCLE PROTEIN"/>
    <property type="match status" value="1"/>
</dbReference>
<dbReference type="STRING" id="1616.IV73_GL000755"/>
<evidence type="ECO:0000256" key="8">
    <source>
        <dbReference type="ARBA" id="ARBA00023136"/>
    </source>
</evidence>
<protein>
    <recommendedName>
        <fullName evidence="12">Probable peptidoglycan glycosyltransferase FtsW</fullName>
        <ecNumber evidence="14">2.4.99.28</ecNumber>
    </recommendedName>
    <alternativeName>
        <fullName evidence="13">Cell division protein FtsW</fullName>
    </alternativeName>
    <alternativeName>
        <fullName evidence="10">Cell wall polymerase</fullName>
    </alternativeName>
    <alternativeName>
        <fullName evidence="9">Peptidoglycan polymerase</fullName>
    </alternativeName>
</protein>
<organism evidence="18 19">
    <name type="scientific">Weissella kandleri</name>
    <dbReference type="NCBI Taxonomy" id="1616"/>
    <lineage>
        <taxon>Bacteria</taxon>
        <taxon>Bacillati</taxon>
        <taxon>Bacillota</taxon>
        <taxon>Bacilli</taxon>
        <taxon>Lactobacillales</taxon>
        <taxon>Lactobacillaceae</taxon>
        <taxon>Weissella</taxon>
    </lineage>
</organism>
<dbReference type="EMBL" id="JQBP01000003">
    <property type="protein sequence ID" value="KRN74998.1"/>
    <property type="molecule type" value="Genomic_DNA"/>
</dbReference>
<keyword evidence="7 17" id="KW-1133">Transmembrane helix</keyword>
<feature type="transmembrane region" description="Helical" evidence="17">
    <location>
        <begin position="97"/>
        <end position="122"/>
    </location>
</feature>
<evidence type="ECO:0000256" key="15">
    <source>
        <dbReference type="ARBA" id="ARBA00049902"/>
    </source>
</evidence>